<gene>
    <name evidence="6" type="ORF">MPH_10443</name>
</gene>
<dbReference type="eggNOG" id="KOG2533">
    <property type="taxonomic scope" value="Eukaryota"/>
</dbReference>
<sequence length="242" mass="26547">MTAYALMIRHGMTKSRPSLPEITKQPKRSSYLDRNALANARVQGIEESLDLRGSQFNTAISVLLTGCLVLQIPSNLILTRVRPSLLSAWMQDASGGSVSLWSCCARLQWAGCSEIHAWLGRSFPGALFLLSGWYTKKELALRTAILYAGALLPGGFGGLMERGYSIALMVPVAWSHGGGSSSSRERARSSWQRFLCSSSPGYPNTTKSLSSLERVIATRRLQGAASQADRERDPWFMDCAWL</sequence>
<dbReference type="VEuPathDB" id="FungiDB:MPH_10443"/>
<dbReference type="Gene3D" id="1.20.1250.20">
    <property type="entry name" value="MFS general substrate transporter like domains"/>
    <property type="match status" value="1"/>
</dbReference>
<dbReference type="InParanoid" id="K2QQY6"/>
<comment type="subcellular location">
    <subcellularLocation>
        <location evidence="1">Membrane</location>
        <topology evidence="1">Multi-pass membrane protein</topology>
    </subcellularLocation>
</comment>
<dbReference type="PANTHER" id="PTHR43791">
    <property type="entry name" value="PERMEASE-RELATED"/>
    <property type="match status" value="1"/>
</dbReference>
<reference evidence="6 7" key="1">
    <citation type="journal article" date="2012" name="BMC Genomics">
        <title>Tools to kill: Genome of one of the most destructive plant pathogenic fungi Macrophomina phaseolina.</title>
        <authorList>
            <person name="Islam M.S."/>
            <person name="Haque M.S."/>
            <person name="Islam M.M."/>
            <person name="Emdad E.M."/>
            <person name="Halim A."/>
            <person name="Hossen Q.M.M."/>
            <person name="Hossain M.Z."/>
            <person name="Ahmed B."/>
            <person name="Rahim S."/>
            <person name="Rahman M.S."/>
            <person name="Alam M.M."/>
            <person name="Hou S."/>
            <person name="Wan X."/>
            <person name="Saito J.A."/>
            <person name="Alam M."/>
        </authorList>
    </citation>
    <scope>NUCLEOTIDE SEQUENCE [LARGE SCALE GENOMIC DNA]</scope>
    <source>
        <strain evidence="6 7">MS6</strain>
    </source>
</reference>
<dbReference type="HOGENOM" id="CLU_1147375_0_0_1"/>
<evidence type="ECO:0000256" key="3">
    <source>
        <dbReference type="ARBA" id="ARBA00022692"/>
    </source>
</evidence>
<dbReference type="GO" id="GO:0022857">
    <property type="term" value="F:transmembrane transporter activity"/>
    <property type="evidence" value="ECO:0007669"/>
    <property type="project" value="TreeGrafter"/>
</dbReference>
<dbReference type="Proteomes" id="UP000007129">
    <property type="component" value="Unassembled WGS sequence"/>
</dbReference>
<evidence type="ECO:0000313" key="6">
    <source>
        <dbReference type="EMBL" id="EKG12326.1"/>
    </source>
</evidence>
<keyword evidence="2" id="KW-0813">Transport</keyword>
<keyword evidence="5" id="KW-0472">Membrane</keyword>
<dbReference type="PANTHER" id="PTHR43791:SF92">
    <property type="entry name" value="AGL026WP"/>
    <property type="match status" value="1"/>
</dbReference>
<keyword evidence="3" id="KW-0812">Transmembrane</keyword>
<evidence type="ECO:0000256" key="5">
    <source>
        <dbReference type="ARBA" id="ARBA00023136"/>
    </source>
</evidence>
<evidence type="ECO:0000256" key="2">
    <source>
        <dbReference type="ARBA" id="ARBA00022448"/>
    </source>
</evidence>
<keyword evidence="4" id="KW-1133">Transmembrane helix</keyword>
<dbReference type="AlphaFoldDB" id="K2QQY6"/>
<proteinExistence type="predicted"/>
<accession>K2QQY6</accession>
<comment type="caution">
    <text evidence="6">The sequence shown here is derived from an EMBL/GenBank/DDBJ whole genome shotgun (WGS) entry which is preliminary data.</text>
</comment>
<organism evidence="6 7">
    <name type="scientific">Macrophomina phaseolina (strain MS6)</name>
    <name type="common">Charcoal rot fungus</name>
    <dbReference type="NCBI Taxonomy" id="1126212"/>
    <lineage>
        <taxon>Eukaryota</taxon>
        <taxon>Fungi</taxon>
        <taxon>Dikarya</taxon>
        <taxon>Ascomycota</taxon>
        <taxon>Pezizomycotina</taxon>
        <taxon>Dothideomycetes</taxon>
        <taxon>Dothideomycetes incertae sedis</taxon>
        <taxon>Botryosphaeriales</taxon>
        <taxon>Botryosphaeriaceae</taxon>
        <taxon>Macrophomina</taxon>
    </lineage>
</organism>
<dbReference type="InterPro" id="IPR036259">
    <property type="entry name" value="MFS_trans_sf"/>
</dbReference>
<evidence type="ECO:0000313" key="7">
    <source>
        <dbReference type="Proteomes" id="UP000007129"/>
    </source>
</evidence>
<dbReference type="SUPFAM" id="SSF103473">
    <property type="entry name" value="MFS general substrate transporter"/>
    <property type="match status" value="1"/>
</dbReference>
<dbReference type="GO" id="GO:0016020">
    <property type="term" value="C:membrane"/>
    <property type="evidence" value="ECO:0007669"/>
    <property type="project" value="UniProtKB-SubCell"/>
</dbReference>
<protein>
    <recommendedName>
        <fullName evidence="8">Major facilitator superfamily domain general substrate transporter</fullName>
    </recommendedName>
</protein>
<evidence type="ECO:0008006" key="8">
    <source>
        <dbReference type="Google" id="ProtNLM"/>
    </source>
</evidence>
<evidence type="ECO:0000256" key="1">
    <source>
        <dbReference type="ARBA" id="ARBA00004141"/>
    </source>
</evidence>
<dbReference type="OrthoDB" id="2959309at2759"/>
<evidence type="ECO:0000256" key="4">
    <source>
        <dbReference type="ARBA" id="ARBA00022989"/>
    </source>
</evidence>
<dbReference type="EMBL" id="AHHD01000451">
    <property type="protein sequence ID" value="EKG12326.1"/>
    <property type="molecule type" value="Genomic_DNA"/>
</dbReference>
<name>K2QQY6_MACPH</name>